<keyword evidence="3" id="KW-0812">Transmembrane</keyword>
<dbReference type="InterPro" id="IPR006131">
    <property type="entry name" value="Asp_carbamoyltransf_Asp/Orn-bd"/>
</dbReference>
<reference evidence="8" key="1">
    <citation type="submission" date="2016-11" db="UniProtKB">
        <authorList>
            <consortium name="WormBaseParasite"/>
        </authorList>
    </citation>
    <scope>IDENTIFICATION</scope>
</reference>
<sequence>ELGVPYQDLIFRYSRWIIERDPKEGLRIFTAESQADTVANFLESSAPQLLTDYLEHCVLHCKPPDTSESLHTRLANQYRLRLEQQTEPLAVAGAPGPDLLAFLRRSRHYNAQELLARYPNNDMLEERALLLSRLGQYELAFTILAQYLRVAGEGLSLLAEEILSQPTAETGDAADSSLASLQGEVYGQLIKALAGWRPCLPRPINCIYRLSRVLPLLPPATPLADLSDYLLTSLQRLEAEKRLLQSRRGLYHAERLQTAAAFARVRSGRVAIEEGTRCSVCQNRIGASAFARFPSRQVTHYGCMALFKPAMSPLQLLIKSSRSLWPLSSPPRIASRRRFINGRLNRQVGSNLKGRHFLTLRDYSESEIAQLARATLLHDALRSASTRTRVSTETASSCSAVSRCVLSPQDVHLGTNESLPDTAKVLSGFCDAVLARVYAHDSPVPSAGRCWRDFFTAYENFGHLNGLIRIASPAGYDPNPARGAGRPRAQPPVRHPAGAHTRDPRRGGSRADVIVTDTFVSMGREAEKERRLKEFQRVNSSLVAHAKPRWVFMHCLPRKQEEVTDDIFYDSKRSLVWPESHNRKWTVMSVLLNVLNDQYRPACPCRASEHSLAPWLSCFWTRAIRMWVFLPLVIITFLFGVIRHYVTILISAEKKAEPEQVSDQQ</sequence>
<protein>
    <submittedName>
        <fullName evidence="8">Vps39_2 domain-containing protein</fullName>
    </submittedName>
</protein>
<dbReference type="InterPro" id="IPR019453">
    <property type="entry name" value="VPS39/TGFA1_Znf"/>
</dbReference>
<evidence type="ECO:0000259" key="5">
    <source>
        <dbReference type="Pfam" id="PF02729"/>
    </source>
</evidence>
<dbReference type="SUPFAM" id="SSF53671">
    <property type="entry name" value="Aspartate/ornithine carbamoyltransferase"/>
    <property type="match status" value="1"/>
</dbReference>
<keyword evidence="3" id="KW-0472">Membrane</keyword>
<dbReference type="GO" id="GO:0005737">
    <property type="term" value="C:cytoplasm"/>
    <property type="evidence" value="ECO:0007669"/>
    <property type="project" value="TreeGrafter"/>
</dbReference>
<feature type="domain" description="Aspartate/ornithine carbamoyltransferase carbamoyl-P binding" evidence="5">
    <location>
        <begin position="383"/>
        <end position="441"/>
    </location>
</feature>
<dbReference type="GO" id="GO:0006914">
    <property type="term" value="P:autophagy"/>
    <property type="evidence" value="ECO:0007669"/>
    <property type="project" value="TreeGrafter"/>
</dbReference>
<dbReference type="Proteomes" id="UP000095280">
    <property type="component" value="Unplaced"/>
</dbReference>
<organism evidence="7 8">
    <name type="scientific">Macrostomum lignano</name>
    <dbReference type="NCBI Taxonomy" id="282301"/>
    <lineage>
        <taxon>Eukaryota</taxon>
        <taxon>Metazoa</taxon>
        <taxon>Spiralia</taxon>
        <taxon>Lophotrochozoa</taxon>
        <taxon>Platyhelminthes</taxon>
        <taxon>Rhabditophora</taxon>
        <taxon>Macrostomorpha</taxon>
        <taxon>Macrostomida</taxon>
        <taxon>Macrostomidae</taxon>
        <taxon>Macrostomum</taxon>
    </lineage>
</organism>
<keyword evidence="3" id="KW-1133">Transmembrane helix</keyword>
<evidence type="ECO:0000259" key="6">
    <source>
        <dbReference type="Pfam" id="PF10367"/>
    </source>
</evidence>
<dbReference type="Pfam" id="PF02729">
    <property type="entry name" value="OTCace_N"/>
    <property type="match status" value="1"/>
</dbReference>
<feature type="domain" description="Aspartate/ornithine carbamoyltransferase Asp/Orn-binding" evidence="4">
    <location>
        <begin position="468"/>
        <end position="592"/>
    </location>
</feature>
<name>A0A1I8F427_9PLAT</name>
<evidence type="ECO:0000256" key="3">
    <source>
        <dbReference type="SAM" id="Phobius"/>
    </source>
</evidence>
<dbReference type="GO" id="GO:0034058">
    <property type="term" value="P:endosomal vesicle fusion"/>
    <property type="evidence" value="ECO:0007669"/>
    <property type="project" value="TreeGrafter"/>
</dbReference>
<dbReference type="GO" id="GO:0016597">
    <property type="term" value="F:amino acid binding"/>
    <property type="evidence" value="ECO:0007669"/>
    <property type="project" value="InterPro"/>
</dbReference>
<evidence type="ECO:0000313" key="7">
    <source>
        <dbReference type="Proteomes" id="UP000095280"/>
    </source>
</evidence>
<dbReference type="Pfam" id="PF00185">
    <property type="entry name" value="OTCace"/>
    <property type="match status" value="1"/>
</dbReference>
<dbReference type="WBParaSite" id="maker-unitig_19815-snap-gene-0.2-mRNA-1">
    <property type="protein sequence ID" value="maker-unitig_19815-snap-gene-0.2-mRNA-1"/>
    <property type="gene ID" value="maker-unitig_19815-snap-gene-0.2"/>
</dbReference>
<dbReference type="PANTHER" id="PTHR12894:SF49">
    <property type="entry name" value="VAM6_VPS39-LIKE PROTEIN"/>
    <property type="match status" value="1"/>
</dbReference>
<dbReference type="PANTHER" id="PTHR12894">
    <property type="entry name" value="CNH DOMAIN CONTAINING"/>
    <property type="match status" value="1"/>
</dbReference>
<evidence type="ECO:0000313" key="8">
    <source>
        <dbReference type="WBParaSite" id="maker-unitig_19815-snap-gene-0.2-mRNA-1"/>
    </source>
</evidence>
<evidence type="ECO:0000259" key="4">
    <source>
        <dbReference type="Pfam" id="PF00185"/>
    </source>
</evidence>
<dbReference type="GO" id="GO:0006520">
    <property type="term" value="P:amino acid metabolic process"/>
    <property type="evidence" value="ECO:0007669"/>
    <property type="project" value="InterPro"/>
</dbReference>
<dbReference type="GO" id="GO:0016020">
    <property type="term" value="C:membrane"/>
    <property type="evidence" value="ECO:0007669"/>
    <property type="project" value="TreeGrafter"/>
</dbReference>
<dbReference type="InterPro" id="IPR006132">
    <property type="entry name" value="Asp/Orn_carbamoyltranf_P-bd"/>
</dbReference>
<dbReference type="Pfam" id="PF10367">
    <property type="entry name" value="zf-Vps39_C"/>
    <property type="match status" value="1"/>
</dbReference>
<feature type="region of interest" description="Disordered" evidence="2">
    <location>
        <begin position="477"/>
        <end position="510"/>
    </location>
</feature>
<keyword evidence="7" id="KW-1185">Reference proteome</keyword>
<dbReference type="InterPro" id="IPR036901">
    <property type="entry name" value="Asp/Orn_carbamoylTrfase_sf"/>
</dbReference>
<evidence type="ECO:0000256" key="2">
    <source>
        <dbReference type="SAM" id="MobiDB-lite"/>
    </source>
</evidence>
<dbReference type="GO" id="GO:0016743">
    <property type="term" value="F:carboxyl- or carbamoyltransferase activity"/>
    <property type="evidence" value="ECO:0007669"/>
    <property type="project" value="InterPro"/>
</dbReference>
<feature type="transmembrane region" description="Helical" evidence="3">
    <location>
        <begin position="626"/>
        <end position="646"/>
    </location>
</feature>
<proteinExistence type="predicted"/>
<accession>A0A1I8F427</accession>
<dbReference type="AlphaFoldDB" id="A0A1I8F427"/>
<dbReference type="Gene3D" id="3.40.50.1370">
    <property type="entry name" value="Aspartate/ornithine carbamoyltransferase"/>
    <property type="match status" value="2"/>
</dbReference>
<keyword evidence="1" id="KW-0808">Transferase</keyword>
<dbReference type="InterPro" id="IPR032914">
    <property type="entry name" value="Vam6/VPS39/TRAP1"/>
</dbReference>
<feature type="domain" description="Vacuolar sorting protein 39/Transforming growth factor beta receptor-associated zinc finger" evidence="6">
    <location>
        <begin position="268"/>
        <end position="304"/>
    </location>
</feature>
<evidence type="ECO:0000256" key="1">
    <source>
        <dbReference type="ARBA" id="ARBA00022679"/>
    </source>
</evidence>